<dbReference type="Proteomes" id="UP000282433">
    <property type="component" value="Chromosome"/>
</dbReference>
<sequence>MAAITPSYTIVNPSYIAPELIIGYQQASGAFETIASGNPQVRLGVGDQYVYMRRLDIRTQVTSSQSGNANQLPSVALEARMISTPTYLFRCRGIYDHHDTAAAGNWNVALPEAQRLGMRQGIFQQLRSALLYGMNPAGGEGLLNTAGATTETLPADSSGNTTVLTYDHGQMAVYLLGHVQAALTRTMQLGRQQRVVILGPQRVLGAMEIQQIVQLTSYQRPGGGTDTVGGTVKEVLRGANVQVDWVYDDTLIGAGAGGTDAVVITIPEVEVPMVNSTVNTNEFAKLSPSLAANALMFTDMAAPMEIPTPIPGGAIDVLSEMRSTAAGQSVRKLSPSCRWHTAPKTRN</sequence>
<dbReference type="EMBL" id="LR134162">
    <property type="protein sequence ID" value="VEB00970.1"/>
    <property type="molecule type" value="Genomic_DNA"/>
</dbReference>
<organism evidence="1 2">
    <name type="scientific">Klebsiella pneumoniae</name>
    <dbReference type="NCBI Taxonomy" id="573"/>
    <lineage>
        <taxon>Bacteria</taxon>
        <taxon>Pseudomonadati</taxon>
        <taxon>Pseudomonadota</taxon>
        <taxon>Gammaproteobacteria</taxon>
        <taxon>Enterobacterales</taxon>
        <taxon>Enterobacteriaceae</taxon>
        <taxon>Klebsiella/Raoultella group</taxon>
        <taxon>Klebsiella</taxon>
        <taxon>Klebsiella pneumoniae complex</taxon>
    </lineage>
</organism>
<accession>A0A447RME0</accession>
<evidence type="ECO:0008006" key="3">
    <source>
        <dbReference type="Google" id="ProtNLM"/>
    </source>
</evidence>
<protein>
    <recommendedName>
        <fullName evidence="3">DUF2184 domain-containing protein</fullName>
    </recommendedName>
</protein>
<name>A0A447RME0_KLEPN</name>
<evidence type="ECO:0000313" key="2">
    <source>
        <dbReference type="Proteomes" id="UP000282433"/>
    </source>
</evidence>
<dbReference type="AlphaFoldDB" id="A0A447RME0"/>
<reference evidence="1 2" key="1">
    <citation type="submission" date="2018-12" db="EMBL/GenBank/DDBJ databases">
        <authorList>
            <consortium name="Pathogen Informatics"/>
        </authorList>
    </citation>
    <scope>NUCLEOTIDE SEQUENCE [LARGE SCALE GENOMIC DNA]</scope>
    <source>
        <strain evidence="1 2">NCTC13635</strain>
    </source>
</reference>
<gene>
    <name evidence="1" type="ORF">NCTC13635_01699</name>
</gene>
<proteinExistence type="predicted"/>
<evidence type="ECO:0000313" key="1">
    <source>
        <dbReference type="EMBL" id="VEB00970.1"/>
    </source>
</evidence>